<accession>A0A366H2K2</accession>
<dbReference type="OrthoDB" id="7062823at2"/>
<proteinExistence type="predicted"/>
<organism evidence="1 2">
    <name type="scientific">Eoetvoesiella caeni</name>
    <dbReference type="NCBI Taxonomy" id="645616"/>
    <lineage>
        <taxon>Bacteria</taxon>
        <taxon>Pseudomonadati</taxon>
        <taxon>Pseudomonadota</taxon>
        <taxon>Betaproteobacteria</taxon>
        <taxon>Burkholderiales</taxon>
        <taxon>Alcaligenaceae</taxon>
        <taxon>Eoetvoesiella</taxon>
    </lineage>
</organism>
<dbReference type="EMBL" id="QNRQ01000022">
    <property type="protein sequence ID" value="RBP35005.1"/>
    <property type="molecule type" value="Genomic_DNA"/>
</dbReference>
<protein>
    <submittedName>
        <fullName evidence="1">Uncharacterized protein</fullName>
    </submittedName>
</protein>
<comment type="caution">
    <text evidence="1">The sequence shown here is derived from an EMBL/GenBank/DDBJ whole genome shotgun (WGS) entry which is preliminary data.</text>
</comment>
<dbReference type="AlphaFoldDB" id="A0A366H2K2"/>
<name>A0A366H2K2_9BURK</name>
<evidence type="ECO:0000313" key="2">
    <source>
        <dbReference type="Proteomes" id="UP000253628"/>
    </source>
</evidence>
<sequence>MNDRKSHGATAVVPEGYETWLDYAVTTLDVRTPELLNAFEDKPFVERDAMRSAAREELQALRAKAAQLTALLGPGGDHT</sequence>
<dbReference type="RefSeq" id="WP_113935233.1">
    <property type="nucleotide sequence ID" value="NZ_JACCEU010000017.1"/>
</dbReference>
<keyword evidence="2" id="KW-1185">Reference proteome</keyword>
<reference evidence="1 2" key="1">
    <citation type="submission" date="2018-06" db="EMBL/GenBank/DDBJ databases">
        <title>Genomic Encyclopedia of Type Strains, Phase IV (KMG-IV): sequencing the most valuable type-strain genomes for metagenomic binning, comparative biology and taxonomic classification.</title>
        <authorList>
            <person name="Goeker M."/>
        </authorList>
    </citation>
    <scope>NUCLEOTIDE SEQUENCE [LARGE SCALE GENOMIC DNA]</scope>
    <source>
        <strain evidence="1 2">DSM 25520</strain>
    </source>
</reference>
<gene>
    <name evidence="1" type="ORF">DFR37_1226</name>
</gene>
<evidence type="ECO:0000313" key="1">
    <source>
        <dbReference type="EMBL" id="RBP35005.1"/>
    </source>
</evidence>
<dbReference type="Proteomes" id="UP000253628">
    <property type="component" value="Unassembled WGS sequence"/>
</dbReference>